<gene>
    <name evidence="3" type="ORF">HGG74_04405</name>
</gene>
<dbReference type="Proteomes" id="UP000544090">
    <property type="component" value="Unassembled WGS sequence"/>
</dbReference>
<evidence type="ECO:0000313" key="4">
    <source>
        <dbReference type="Proteomes" id="UP000544090"/>
    </source>
</evidence>
<feature type="region of interest" description="Disordered" evidence="1">
    <location>
        <begin position="1"/>
        <end position="42"/>
    </location>
</feature>
<dbReference type="EMBL" id="JAAZSQ010000002">
    <property type="protein sequence ID" value="NKX53796.1"/>
    <property type="molecule type" value="Genomic_DNA"/>
</dbReference>
<keyword evidence="4" id="KW-1185">Reference proteome</keyword>
<evidence type="ECO:0000259" key="2">
    <source>
        <dbReference type="Pfam" id="PF01863"/>
    </source>
</evidence>
<dbReference type="AlphaFoldDB" id="A0A7X6HD97"/>
<sequence length="243" mass="26074">MRRGQYPAAAGGRQNGPECEAGGAGSGGTPEDEVLGALPSTTRDGVPVVVKRSHRRRRTVSAAWRDGTAVISIPGHFTRTQEQLWVRRMLEKLQARPAGAGAPRSDEELLRRSLDLSRRFLGGQARPASIRWVSNQNGRWGSATPARGTIRISDKIGGMPAWVVDYVILHELAHLLEAGHGPRFWQLLAGYPQLERAKAFLEGAAYAMGRGLGDDPLDGDPDDGEPAEPGAGDPANRGPVPAR</sequence>
<accession>A0A7X6HD97</accession>
<comment type="caution">
    <text evidence="3">The sequence shown here is derived from an EMBL/GenBank/DDBJ whole genome shotgun (WGS) entry which is preliminary data.</text>
</comment>
<dbReference type="Gene3D" id="3.30.2010.10">
    <property type="entry name" value="Metalloproteases ('zincins'), catalytic domain"/>
    <property type="match status" value="1"/>
</dbReference>
<evidence type="ECO:0000256" key="1">
    <source>
        <dbReference type="SAM" id="MobiDB-lite"/>
    </source>
</evidence>
<dbReference type="PANTHER" id="PTHR30399">
    <property type="entry name" value="UNCHARACTERIZED PROTEIN YGJP"/>
    <property type="match status" value="1"/>
</dbReference>
<dbReference type="InterPro" id="IPR053136">
    <property type="entry name" value="UTP_pyrophosphatase-like"/>
</dbReference>
<protein>
    <submittedName>
        <fullName evidence="3">M48 family metallopeptidase</fullName>
    </submittedName>
</protein>
<feature type="compositionally biased region" description="Acidic residues" evidence="1">
    <location>
        <begin position="215"/>
        <end position="226"/>
    </location>
</feature>
<reference evidence="3 4" key="1">
    <citation type="submission" date="2020-04" db="EMBL/GenBank/DDBJ databases">
        <title>Arthrobacter sp. nov.</title>
        <authorList>
            <person name="Liu S."/>
        </authorList>
    </citation>
    <scope>NUCLEOTIDE SEQUENCE [LARGE SCALE GENOMIC DNA]</scope>
    <source>
        <strain evidence="3 4">E918</strain>
    </source>
</reference>
<dbReference type="CDD" id="cd07344">
    <property type="entry name" value="M48_yhfN_like"/>
    <property type="match status" value="1"/>
</dbReference>
<dbReference type="PANTHER" id="PTHR30399:SF1">
    <property type="entry name" value="UTP PYROPHOSPHATASE"/>
    <property type="match status" value="1"/>
</dbReference>
<dbReference type="InterPro" id="IPR002725">
    <property type="entry name" value="YgjP-like_metallopeptidase"/>
</dbReference>
<dbReference type="Pfam" id="PF01863">
    <property type="entry name" value="YgjP-like"/>
    <property type="match status" value="1"/>
</dbReference>
<proteinExistence type="predicted"/>
<evidence type="ECO:0000313" key="3">
    <source>
        <dbReference type="EMBL" id="NKX53796.1"/>
    </source>
</evidence>
<organism evidence="3 4">
    <name type="scientific">Arthrobacter mobilis</name>
    <dbReference type="NCBI Taxonomy" id="2724944"/>
    <lineage>
        <taxon>Bacteria</taxon>
        <taxon>Bacillati</taxon>
        <taxon>Actinomycetota</taxon>
        <taxon>Actinomycetes</taxon>
        <taxon>Micrococcales</taxon>
        <taxon>Micrococcaceae</taxon>
        <taxon>Arthrobacter</taxon>
    </lineage>
</organism>
<name>A0A7X6HD97_9MICC</name>
<feature type="domain" description="YgjP-like metallopeptidase" evidence="2">
    <location>
        <begin position="133"/>
        <end position="201"/>
    </location>
</feature>
<feature type="region of interest" description="Disordered" evidence="1">
    <location>
        <begin position="211"/>
        <end position="243"/>
    </location>
</feature>